<comment type="caution">
    <text evidence="3">The sequence shown here is derived from an EMBL/GenBank/DDBJ whole genome shotgun (WGS) entry which is preliminary data.</text>
</comment>
<sequence length="499" mass="53924">MKSIRSRTTLPCLLLSATAALAGCSLAPVYERPAAPVPTQWASGQMTQMAGMAAGDAQVAPSSAAVLQWDSFIVDGKLRELVALALENNRDLRQAVLNIEAARAMYRVQRADRVPGLQAEAGGTRQRVAEDLRQPGMGSVQQTVQAGIAVPAFELDLFGRVRNLSEAALREYFATEEAARSARISLVAEVIQAYLARDSAQRRHLLTAQTLQTREASLRLIAQRRQAGTATALDFYEASGLTDQARADLERTDREFRQATNALALLVGVPDIAARLPAAPRDDVLLVQTLAPGTPSDLLIHRPDILAAEQRLRGRHADIGAARAAFFPRITLTGMFGSASGELSNLFGAGQTVWSFAPQLTLPIFSGGRNLANLDLAHVRKDIAVANYEKTIQTAFREVSDALAATDTLRREEVARRAVAQTSEQTLRLSEARYRAGVDDHLRYLEAQRNHYAAQTALIDVAAQRQSALAALFRALGGGWSSERTDAAEASTVGQRSPL</sequence>
<evidence type="ECO:0000256" key="2">
    <source>
        <dbReference type="RuleBase" id="RU362097"/>
    </source>
</evidence>
<dbReference type="Proteomes" id="UP000542973">
    <property type="component" value="Unassembled WGS sequence"/>
</dbReference>
<keyword evidence="2" id="KW-0812">Transmembrane</keyword>
<feature type="signal peptide" evidence="2">
    <location>
        <begin position="1"/>
        <end position="22"/>
    </location>
</feature>
<protein>
    <submittedName>
        <fullName evidence="3">Efflux transporter outer membrane subunit</fullName>
    </submittedName>
</protein>
<dbReference type="RefSeq" id="WP_151021996.1">
    <property type="nucleotide sequence ID" value="NZ_BAAAEB010000023.1"/>
</dbReference>
<dbReference type="GO" id="GO:0015562">
    <property type="term" value="F:efflux transmembrane transporter activity"/>
    <property type="evidence" value="ECO:0007669"/>
    <property type="project" value="InterPro"/>
</dbReference>
<dbReference type="InterPro" id="IPR003423">
    <property type="entry name" value="OMP_efflux"/>
</dbReference>
<accession>A0A849BDS8</accession>
<comment type="subcellular location">
    <subcellularLocation>
        <location evidence="2">Cell membrane</location>
        <topology evidence="2">Lipid-anchor</topology>
    </subcellularLocation>
</comment>
<comment type="similarity">
    <text evidence="1 2">Belongs to the outer membrane factor (OMF) (TC 1.B.17) family.</text>
</comment>
<evidence type="ECO:0000256" key="1">
    <source>
        <dbReference type="ARBA" id="ARBA00007613"/>
    </source>
</evidence>
<dbReference type="Gene3D" id="1.20.1600.10">
    <property type="entry name" value="Outer membrane efflux proteins (OEP)"/>
    <property type="match status" value="1"/>
</dbReference>
<gene>
    <name evidence="3" type="ORF">HLB16_07775</name>
</gene>
<dbReference type="PROSITE" id="PS51257">
    <property type="entry name" value="PROKAR_LIPOPROTEIN"/>
    <property type="match status" value="1"/>
</dbReference>
<keyword evidence="2" id="KW-0564">Palmitate</keyword>
<dbReference type="SUPFAM" id="SSF56954">
    <property type="entry name" value="Outer membrane efflux proteins (OEP)"/>
    <property type="match status" value="1"/>
</dbReference>
<feature type="chain" id="PRO_5033114599" evidence="2">
    <location>
        <begin position="23"/>
        <end position="499"/>
    </location>
</feature>
<proteinExistence type="inferred from homology"/>
<dbReference type="PANTHER" id="PTHR30203:SF32">
    <property type="entry name" value="CATION EFFLUX SYSTEM PROTEIN CUSC"/>
    <property type="match status" value="1"/>
</dbReference>
<keyword evidence="2" id="KW-0472">Membrane</keyword>
<organism evidence="3 4">
    <name type="scientific">Cupriavidus gilardii</name>
    <dbReference type="NCBI Taxonomy" id="82541"/>
    <lineage>
        <taxon>Bacteria</taxon>
        <taxon>Pseudomonadati</taxon>
        <taxon>Pseudomonadota</taxon>
        <taxon>Betaproteobacteria</taxon>
        <taxon>Burkholderiales</taxon>
        <taxon>Burkholderiaceae</taxon>
        <taxon>Cupriavidus</taxon>
    </lineage>
</organism>
<dbReference type="PANTHER" id="PTHR30203">
    <property type="entry name" value="OUTER MEMBRANE CATION EFFLUX PROTEIN"/>
    <property type="match status" value="1"/>
</dbReference>
<evidence type="ECO:0000313" key="3">
    <source>
        <dbReference type="EMBL" id="NNH10777.1"/>
    </source>
</evidence>
<dbReference type="GO" id="GO:0005886">
    <property type="term" value="C:plasma membrane"/>
    <property type="evidence" value="ECO:0007669"/>
    <property type="project" value="UniProtKB-SubCell"/>
</dbReference>
<dbReference type="EMBL" id="JABEMD010000010">
    <property type="protein sequence ID" value="NNH10777.1"/>
    <property type="molecule type" value="Genomic_DNA"/>
</dbReference>
<dbReference type="NCBIfam" id="TIGR01845">
    <property type="entry name" value="outer_NodT"/>
    <property type="match status" value="1"/>
</dbReference>
<dbReference type="AlphaFoldDB" id="A0A849BDS8"/>
<dbReference type="Pfam" id="PF02321">
    <property type="entry name" value="OEP"/>
    <property type="match status" value="2"/>
</dbReference>
<dbReference type="InterPro" id="IPR010131">
    <property type="entry name" value="MdtP/NodT-like"/>
</dbReference>
<name>A0A849BDS8_9BURK</name>
<keyword evidence="2" id="KW-0449">Lipoprotein</keyword>
<dbReference type="Gene3D" id="2.20.200.10">
    <property type="entry name" value="Outer membrane efflux proteins (OEP)"/>
    <property type="match status" value="1"/>
</dbReference>
<keyword evidence="2" id="KW-0732">Signal</keyword>
<evidence type="ECO:0000313" key="4">
    <source>
        <dbReference type="Proteomes" id="UP000542973"/>
    </source>
</evidence>
<reference evidence="3 4" key="1">
    <citation type="submission" date="2020-05" db="EMBL/GenBank/DDBJ databases">
        <title>MicrobeNet Type strains.</title>
        <authorList>
            <person name="Nicholson A.C."/>
        </authorList>
    </citation>
    <scope>NUCLEOTIDE SEQUENCE [LARGE SCALE GENOMIC DNA]</scope>
    <source>
        <strain evidence="3 4">ATCC 700815</strain>
    </source>
</reference>
<keyword evidence="2" id="KW-1134">Transmembrane beta strand</keyword>